<feature type="compositionally biased region" description="Acidic residues" evidence="1">
    <location>
        <begin position="11"/>
        <end position="21"/>
    </location>
</feature>
<reference evidence="3 4" key="1">
    <citation type="journal article" date="2007" name="Science">
        <title>Sea anemone genome reveals ancestral eumetazoan gene repertoire and genomic organization.</title>
        <authorList>
            <person name="Putnam N.H."/>
            <person name="Srivastava M."/>
            <person name="Hellsten U."/>
            <person name="Dirks B."/>
            <person name="Chapman J."/>
            <person name="Salamov A."/>
            <person name="Terry A."/>
            <person name="Shapiro H."/>
            <person name="Lindquist E."/>
            <person name="Kapitonov V.V."/>
            <person name="Jurka J."/>
            <person name="Genikhovich G."/>
            <person name="Grigoriev I.V."/>
            <person name="Lucas S.M."/>
            <person name="Steele R.E."/>
            <person name="Finnerty J.R."/>
            <person name="Technau U."/>
            <person name="Martindale M.Q."/>
            <person name="Rokhsar D.S."/>
        </authorList>
    </citation>
    <scope>NUCLEOTIDE SEQUENCE [LARGE SCALE GENOMIC DNA]</scope>
    <source>
        <strain evidence="4">CH2 X CH6</strain>
    </source>
</reference>
<feature type="region of interest" description="Disordered" evidence="1">
    <location>
        <begin position="1"/>
        <end position="38"/>
    </location>
</feature>
<dbReference type="InParanoid" id="A7RKN8"/>
<keyword evidence="4" id="KW-1185">Reference proteome</keyword>
<dbReference type="PhylomeDB" id="A7RKN8"/>
<evidence type="ECO:0000256" key="1">
    <source>
        <dbReference type="SAM" id="MobiDB-lite"/>
    </source>
</evidence>
<dbReference type="SUPFAM" id="SSF47473">
    <property type="entry name" value="EF-hand"/>
    <property type="match status" value="1"/>
</dbReference>
<proteinExistence type="predicted"/>
<evidence type="ECO:0000313" key="3">
    <source>
        <dbReference type="EMBL" id="EDO48019.1"/>
    </source>
</evidence>
<dbReference type="PROSITE" id="PS50222">
    <property type="entry name" value="EF_HAND_2"/>
    <property type="match status" value="1"/>
</dbReference>
<dbReference type="InterPro" id="IPR011992">
    <property type="entry name" value="EF-hand-dom_pair"/>
</dbReference>
<feature type="domain" description="EF-hand" evidence="2">
    <location>
        <begin position="101"/>
        <end position="130"/>
    </location>
</feature>
<dbReference type="PANTHER" id="PTHR22772">
    <property type="entry name" value="NOVEL ZZ TYPE ZINC FINGER DOMAIN CONTAINING PROTEIN"/>
    <property type="match status" value="1"/>
</dbReference>
<evidence type="ECO:0000313" key="4">
    <source>
        <dbReference type="Proteomes" id="UP000001593"/>
    </source>
</evidence>
<organism evidence="3 4">
    <name type="scientific">Nematostella vectensis</name>
    <name type="common">Starlet sea anemone</name>
    <dbReference type="NCBI Taxonomy" id="45351"/>
    <lineage>
        <taxon>Eukaryota</taxon>
        <taxon>Metazoa</taxon>
        <taxon>Cnidaria</taxon>
        <taxon>Anthozoa</taxon>
        <taxon>Hexacorallia</taxon>
        <taxon>Actiniaria</taxon>
        <taxon>Edwardsiidae</taxon>
        <taxon>Nematostella</taxon>
    </lineage>
</organism>
<dbReference type="AlphaFoldDB" id="A7RKN8"/>
<dbReference type="GO" id="GO:0005509">
    <property type="term" value="F:calcium ion binding"/>
    <property type="evidence" value="ECO:0007669"/>
    <property type="project" value="InterPro"/>
</dbReference>
<dbReference type="InterPro" id="IPR002048">
    <property type="entry name" value="EF_hand_dom"/>
</dbReference>
<sequence length="130" mass="14694">MGNAPSGAVNDSEDDDAEFYEQEGQSPSSDKDSTEGSLDLGALFDHTLLREAAGKIKEEAHESFLQQHLSTIVRWLQERRDRHDESIRVSQFTDMLVNRGANRDDCFELFSQFDAEGEGNISVEYFLELC</sequence>
<dbReference type="InterPro" id="IPR040099">
    <property type="entry name" value="ZZEF1"/>
</dbReference>
<dbReference type="PANTHER" id="PTHR22772:SF4">
    <property type="entry name" value="ZINC FINGER ZZ-TYPE AND EF-HAND DOMAIN-CONTAINING PROTEIN 1"/>
    <property type="match status" value="1"/>
</dbReference>
<accession>A7RKN8</accession>
<protein>
    <recommendedName>
        <fullName evidence="2">EF-hand domain-containing protein</fullName>
    </recommendedName>
</protein>
<name>A7RKN8_NEMVE</name>
<dbReference type="Proteomes" id="UP000001593">
    <property type="component" value="Unassembled WGS sequence"/>
</dbReference>
<gene>
    <name evidence="3" type="ORF">NEMVEDRAFT_v1g198499</name>
</gene>
<dbReference type="HOGENOM" id="CLU_1940597_0_0_1"/>
<evidence type="ECO:0000259" key="2">
    <source>
        <dbReference type="PROSITE" id="PS50222"/>
    </source>
</evidence>
<dbReference type="EMBL" id="DS469516">
    <property type="protein sequence ID" value="EDO48019.1"/>
    <property type="molecule type" value="Genomic_DNA"/>
</dbReference>